<evidence type="ECO:0000256" key="2">
    <source>
        <dbReference type="SAM" id="Phobius"/>
    </source>
</evidence>
<evidence type="ECO:0000256" key="1">
    <source>
        <dbReference type="SAM" id="MobiDB-lite"/>
    </source>
</evidence>
<keyword evidence="4" id="KW-1185">Reference proteome</keyword>
<dbReference type="SUPFAM" id="SSF81665">
    <property type="entry name" value="Calcium ATPase, transmembrane domain M"/>
    <property type="match status" value="1"/>
</dbReference>
<proteinExistence type="predicted"/>
<dbReference type="Proteomes" id="UP001165363">
    <property type="component" value="Unassembled WGS sequence"/>
</dbReference>
<keyword evidence="2" id="KW-1133">Transmembrane helix</keyword>
<name>A0ABT0RNQ4_9SPHN</name>
<protein>
    <recommendedName>
        <fullName evidence="5">DUF4231 domain-containing protein</fullName>
    </recommendedName>
</protein>
<dbReference type="RefSeq" id="WP_249848068.1">
    <property type="nucleotide sequence ID" value="NZ_JAMGBD010000001.1"/>
</dbReference>
<keyword evidence="2" id="KW-0472">Membrane</keyword>
<dbReference type="SUPFAM" id="SSF102405">
    <property type="entry name" value="MCP/YpsA-like"/>
    <property type="match status" value="1"/>
</dbReference>
<organism evidence="3 4">
    <name type="scientific">Sphingomonas alba</name>
    <dbReference type="NCBI Taxonomy" id="2908208"/>
    <lineage>
        <taxon>Bacteria</taxon>
        <taxon>Pseudomonadati</taxon>
        <taxon>Pseudomonadota</taxon>
        <taxon>Alphaproteobacteria</taxon>
        <taxon>Sphingomonadales</taxon>
        <taxon>Sphingomonadaceae</taxon>
        <taxon>Sphingomonas</taxon>
    </lineage>
</organism>
<sequence length="611" mass="67748">MREGVRNGDRQGPSAGPPPLPFALTIGVTGHRLEAIPAKQRTGVQTRIADVLARLEAEALSLHRREPDLFASDAPLFTLVSPLAEGADQMAAEAALARGWQLQAILPFDRQTYLADFNDDDSRARYDRLVASARCTLELPGDPQDRLEAYVMAGRGTVAHCDILIAVWDGLPPRGRGGTAEVVELAIQRGTAIIHLPVDPGEGRILWSAFDPNVLTRSRHDANVSRPFDKDSLRQLLEGMLALPPSEAERRFYSQFSNERQRRLRARLEYPILLALTGTGRLKRAHWHEGKSAAAIEEEWQNFLAGCTDCHGVSAPLDLLQKAYGWADRMATYYAQTFRSGHIFNFVFAATAVILGLSSFALPTSKLHLAIAEMLITLAIIINTAVGMKQEWHRRWLDYRQLAERLRPLRSLKLMGIAAPDPPGSQANPVARRWIDWYAASIWRALGCPHGRIGQENVAELTDSIVRHEIEPQIAYNERSAHQIETLDRRLARFGMALFVLTLIASVAVIWGLIFDPDWVNNTQNWATLMSAGFPAVGTAIFGIRFQGDFGASALRSRSTARTLAAIRDQIGDGKSNLNRSADLMEQSARAMLGDLDEWRLIIQQLDLSVG</sequence>
<feature type="transmembrane region" description="Helical" evidence="2">
    <location>
        <begin position="494"/>
        <end position="514"/>
    </location>
</feature>
<evidence type="ECO:0008006" key="5">
    <source>
        <dbReference type="Google" id="ProtNLM"/>
    </source>
</evidence>
<evidence type="ECO:0000313" key="4">
    <source>
        <dbReference type="Proteomes" id="UP001165363"/>
    </source>
</evidence>
<comment type="caution">
    <text evidence="3">The sequence shown here is derived from an EMBL/GenBank/DDBJ whole genome shotgun (WGS) entry which is preliminary data.</text>
</comment>
<feature type="transmembrane region" description="Helical" evidence="2">
    <location>
        <begin position="367"/>
        <end position="386"/>
    </location>
</feature>
<accession>A0ABT0RNQ4</accession>
<dbReference type="Gene3D" id="3.40.50.450">
    <property type="match status" value="1"/>
</dbReference>
<dbReference type="EMBL" id="JAMGBD010000001">
    <property type="protein sequence ID" value="MCL6683924.1"/>
    <property type="molecule type" value="Genomic_DNA"/>
</dbReference>
<keyword evidence="2" id="KW-0812">Transmembrane</keyword>
<reference evidence="3" key="1">
    <citation type="submission" date="2022-05" db="EMBL/GenBank/DDBJ databases">
        <authorList>
            <person name="Jo J.-H."/>
            <person name="Im W.-T."/>
        </authorList>
    </citation>
    <scope>NUCLEOTIDE SEQUENCE</scope>
    <source>
        <strain evidence="3">SE158</strain>
    </source>
</reference>
<evidence type="ECO:0000313" key="3">
    <source>
        <dbReference type="EMBL" id="MCL6683924.1"/>
    </source>
</evidence>
<feature type="region of interest" description="Disordered" evidence="1">
    <location>
        <begin position="1"/>
        <end position="21"/>
    </location>
</feature>
<gene>
    <name evidence="3" type="ORF">LZ536_08420</name>
</gene>
<feature type="transmembrane region" description="Helical" evidence="2">
    <location>
        <begin position="343"/>
        <end position="361"/>
    </location>
</feature>
<dbReference type="InterPro" id="IPR023298">
    <property type="entry name" value="ATPase_P-typ_TM_dom_sf"/>
</dbReference>
<feature type="transmembrane region" description="Helical" evidence="2">
    <location>
        <begin position="526"/>
        <end position="546"/>
    </location>
</feature>